<protein>
    <recommendedName>
        <fullName evidence="3">STAS/SEC14 domain-containing protein</fullName>
    </recommendedName>
</protein>
<dbReference type="AlphaFoldDB" id="A0A2S9WVM9"/>
<comment type="caution">
    <text evidence="1">The sequence shown here is derived from an EMBL/GenBank/DDBJ whole genome shotgun (WGS) entry which is preliminary data.</text>
</comment>
<dbReference type="Proteomes" id="UP000239532">
    <property type="component" value="Unassembled WGS sequence"/>
</dbReference>
<evidence type="ECO:0008006" key="3">
    <source>
        <dbReference type="Google" id="ProtNLM"/>
    </source>
</evidence>
<evidence type="ECO:0000313" key="2">
    <source>
        <dbReference type="Proteomes" id="UP000239532"/>
    </source>
</evidence>
<reference evidence="1 2" key="1">
    <citation type="submission" date="2016-11" db="EMBL/GenBank/DDBJ databases">
        <title>Trade-off between light-utilization and light-protection in marine flavobacteria.</title>
        <authorList>
            <person name="Kumagai Y."/>
        </authorList>
    </citation>
    <scope>NUCLEOTIDE SEQUENCE [LARGE SCALE GENOMIC DNA]</scope>
    <source>
        <strain evidence="1 2">JCM 17109</strain>
    </source>
</reference>
<evidence type="ECO:0000313" key="1">
    <source>
        <dbReference type="EMBL" id="PRP67524.1"/>
    </source>
</evidence>
<dbReference type="EMBL" id="MQUC01000003">
    <property type="protein sequence ID" value="PRP67524.1"/>
    <property type="molecule type" value="Genomic_DNA"/>
</dbReference>
<accession>A0A2S9WVM9</accession>
<organism evidence="1 2">
    <name type="scientific">Nonlabens agnitus</name>
    <dbReference type="NCBI Taxonomy" id="870484"/>
    <lineage>
        <taxon>Bacteria</taxon>
        <taxon>Pseudomonadati</taxon>
        <taxon>Bacteroidota</taxon>
        <taxon>Flavobacteriia</taxon>
        <taxon>Flavobacteriales</taxon>
        <taxon>Flavobacteriaceae</taxon>
        <taxon>Nonlabens</taxon>
    </lineage>
</organism>
<keyword evidence="2" id="KW-1185">Reference proteome</keyword>
<gene>
    <name evidence="1" type="ORF">BST86_10690</name>
</gene>
<proteinExistence type="predicted"/>
<sequence length="139" mass="16272">MPSIENTIYRKHILKKLEFRFGEFYLCKDFIVSEVYEGFVFGAEEAAQVVDESVAYYDKMELFHKKLYIANRIRKYSVKPTGWLKFGHLRKYLYGYCVVDDTQHGIMSAILESKFVPIAFKSVTSLSDAIDWAHARHVK</sequence>
<dbReference type="RefSeq" id="WP_105983247.1">
    <property type="nucleotide sequence ID" value="NZ_MQUC01000003.1"/>
</dbReference>
<name>A0A2S9WVM9_9FLAO</name>
<dbReference type="OrthoDB" id="1144611at2"/>